<name>A0A4U1JHC4_9BACT</name>
<dbReference type="EMBL" id="SSMQ01000005">
    <property type="protein sequence ID" value="TKD11790.1"/>
    <property type="molecule type" value="Genomic_DNA"/>
</dbReference>
<dbReference type="SUPFAM" id="SSF64484">
    <property type="entry name" value="beta and beta-prime subunits of DNA dependent RNA-polymerase"/>
    <property type="match status" value="1"/>
</dbReference>
<proteinExistence type="predicted"/>
<accession>A0A4U1JHC4</accession>
<dbReference type="RefSeq" id="WP_136928064.1">
    <property type="nucleotide sequence ID" value="NZ_SSMQ01000005.1"/>
</dbReference>
<comment type="caution">
    <text evidence="2">The sequence shown here is derived from an EMBL/GenBank/DDBJ whole genome shotgun (WGS) entry which is preliminary data.</text>
</comment>
<dbReference type="OrthoDB" id="9818133at2"/>
<dbReference type="AlphaFoldDB" id="A0A4U1JHC4"/>
<dbReference type="Proteomes" id="UP000309215">
    <property type="component" value="Unassembled WGS sequence"/>
</dbReference>
<evidence type="ECO:0008006" key="4">
    <source>
        <dbReference type="Google" id="ProtNLM"/>
    </source>
</evidence>
<feature type="region of interest" description="Disordered" evidence="1">
    <location>
        <begin position="408"/>
        <end position="434"/>
    </location>
</feature>
<sequence length="584" mass="62765">MSLRDRFFSPSDVVADLQWVQKNLLDPAAPDDIRSFGRVTSGDLLRRWSNSRRRPVRDGIFCQCIFGPVSLFRCACGALSGEEHAGETCERCGVLCSTPALRERRYGHVQVVGVLHPALAPLVADVLRLSADQVRAIARCEAWLDGDTVRPADEMDTHENAGATGLSALSAALVRAGADPALVAVLITRAVPLPPPGQRPFYADLGPAMVDPWIGPLNEAWLALVLAAQSQLHLVELAPPPVILMSRQRVVQDLFETVVHATVSPPAAIRPWPEPKPISSPVRLVGMPGRLPEDVGTDVRGLLFVDDARLFVQRPHGSWLVTTGGDVLAHVPTCGRLATSVHGARLRMAAWMRDAWDWFDKDEYWDAVSGRASVAVLDLDTNAYLDTYPADMPLRLLEHDQPEDLVVGSVAGDASNGSDDGASPATRARPAPLRWGGDRPAVLASTRDGRFAWVGEQESTAVLDLDTGIPQLDPVMPSEISAEDPAVCISSEAPFEEAYAGEMATAMGLTPQNRFRILHGTGVVSDGEKLLFRIDARILAAAFSPAADRIVIATDEEIVLISVSDAPAVLGRFAAPDAQPPSLA</sequence>
<evidence type="ECO:0000313" key="3">
    <source>
        <dbReference type="Proteomes" id="UP000309215"/>
    </source>
</evidence>
<protein>
    <recommendedName>
        <fullName evidence="4">DNA-directed RNA polymerase</fullName>
    </recommendedName>
</protein>
<reference evidence="2 3" key="1">
    <citation type="submission" date="2019-04" db="EMBL/GenBank/DDBJ databases">
        <authorList>
            <person name="Li Y."/>
            <person name="Wang J."/>
        </authorList>
    </citation>
    <scope>NUCLEOTIDE SEQUENCE [LARGE SCALE GENOMIC DNA]</scope>
    <source>
        <strain evidence="2 3">DSM 14668</strain>
    </source>
</reference>
<keyword evidence="3" id="KW-1185">Reference proteome</keyword>
<organism evidence="2 3">
    <name type="scientific">Polyangium fumosum</name>
    <dbReference type="NCBI Taxonomy" id="889272"/>
    <lineage>
        <taxon>Bacteria</taxon>
        <taxon>Pseudomonadati</taxon>
        <taxon>Myxococcota</taxon>
        <taxon>Polyangia</taxon>
        <taxon>Polyangiales</taxon>
        <taxon>Polyangiaceae</taxon>
        <taxon>Polyangium</taxon>
    </lineage>
</organism>
<evidence type="ECO:0000256" key="1">
    <source>
        <dbReference type="SAM" id="MobiDB-lite"/>
    </source>
</evidence>
<evidence type="ECO:0000313" key="2">
    <source>
        <dbReference type="EMBL" id="TKD11790.1"/>
    </source>
</evidence>
<gene>
    <name evidence="2" type="ORF">E8A74_06540</name>
</gene>